<evidence type="ECO:0000313" key="1">
    <source>
        <dbReference type="EMBL" id="OAV62369.1"/>
    </source>
</evidence>
<name>A0A1B7M1F1_9MICC</name>
<evidence type="ECO:0000313" key="2">
    <source>
        <dbReference type="Proteomes" id="UP000078292"/>
    </source>
</evidence>
<proteinExistence type="predicted"/>
<keyword evidence="2" id="KW-1185">Reference proteome</keyword>
<dbReference type="RefSeq" id="WP_043057080.1">
    <property type="nucleotide sequence ID" value="NZ_LXEY01000012.1"/>
</dbReference>
<dbReference type="STRING" id="1837282.A6F49_06570"/>
<dbReference type="OrthoDB" id="9806334at2"/>
<protein>
    <submittedName>
        <fullName evidence="1">Uncharacterized protein</fullName>
    </submittedName>
</protein>
<accession>A0A1B7M1F1</accession>
<organism evidence="1 2">
    <name type="scientific">Enteractinococcus helveticum</name>
    <dbReference type="NCBI Taxonomy" id="1837282"/>
    <lineage>
        <taxon>Bacteria</taxon>
        <taxon>Bacillati</taxon>
        <taxon>Actinomycetota</taxon>
        <taxon>Actinomycetes</taxon>
        <taxon>Micrococcales</taxon>
        <taxon>Micrococcaceae</taxon>
    </lineage>
</organism>
<dbReference type="AlphaFoldDB" id="A0A1B7M1F1"/>
<gene>
    <name evidence="1" type="ORF">A6F49_06570</name>
</gene>
<dbReference type="Proteomes" id="UP000078292">
    <property type="component" value="Unassembled WGS sequence"/>
</dbReference>
<reference evidence="1 2" key="1">
    <citation type="submission" date="2016-04" db="EMBL/GenBank/DDBJ databases">
        <title>First whole genome shotgun sequence of the bacterium Enteractinococcus sp. strain UASWS1574.</title>
        <authorList>
            <person name="Crovadore J."/>
            <person name="Chablais R."/>
            <person name="Lefort F."/>
        </authorList>
    </citation>
    <scope>NUCLEOTIDE SEQUENCE [LARGE SCALE GENOMIC DNA]</scope>
    <source>
        <strain evidence="1 2">UASWS1574</strain>
    </source>
</reference>
<dbReference type="EMBL" id="LXEY01000012">
    <property type="protein sequence ID" value="OAV62369.1"/>
    <property type="molecule type" value="Genomic_DNA"/>
</dbReference>
<sequence length="60" mass="6721">MLFKALDAAEIDARSNLEFSATWAQQRISGHPSADGLEDDDELRCQYLAKVLADGLWRPD</sequence>
<comment type="caution">
    <text evidence="1">The sequence shown here is derived from an EMBL/GenBank/DDBJ whole genome shotgun (WGS) entry which is preliminary data.</text>
</comment>